<dbReference type="OrthoDB" id="10594971at2759"/>
<dbReference type="PANTHER" id="PTHR12393:SF6">
    <property type="entry name" value="SPHINGOMYELIN PHOSPHODIESTERASE 2"/>
    <property type="match status" value="1"/>
</dbReference>
<evidence type="ECO:0000313" key="2">
    <source>
        <dbReference type="EMBL" id="KAG2446983.1"/>
    </source>
</evidence>
<evidence type="ECO:0000256" key="1">
    <source>
        <dbReference type="SAM" id="MobiDB-lite"/>
    </source>
</evidence>
<dbReference type="GO" id="GO:0071944">
    <property type="term" value="C:cell periphery"/>
    <property type="evidence" value="ECO:0007669"/>
    <property type="project" value="TreeGrafter"/>
</dbReference>
<protein>
    <submittedName>
        <fullName evidence="2">Uncharacterized protein</fullName>
    </submittedName>
</protein>
<keyword evidence="3" id="KW-1185">Reference proteome</keyword>
<dbReference type="GO" id="GO:0005783">
    <property type="term" value="C:endoplasmic reticulum"/>
    <property type="evidence" value="ECO:0007669"/>
    <property type="project" value="TreeGrafter"/>
</dbReference>
<comment type="caution">
    <text evidence="2">The sequence shown here is derived from an EMBL/GenBank/DDBJ whole genome shotgun (WGS) entry which is preliminary data.</text>
</comment>
<name>A0A835WGB9_9CHLO</name>
<dbReference type="PANTHER" id="PTHR12393">
    <property type="entry name" value="SPHINGOMYELIN PHOSPHODIESTERASE RELATED"/>
    <property type="match status" value="1"/>
</dbReference>
<dbReference type="GO" id="GO:0016020">
    <property type="term" value="C:membrane"/>
    <property type="evidence" value="ECO:0007669"/>
    <property type="project" value="TreeGrafter"/>
</dbReference>
<dbReference type="GO" id="GO:0030149">
    <property type="term" value="P:sphingolipid catabolic process"/>
    <property type="evidence" value="ECO:0007669"/>
    <property type="project" value="TreeGrafter"/>
</dbReference>
<feature type="region of interest" description="Disordered" evidence="1">
    <location>
        <begin position="1080"/>
        <end position="1134"/>
    </location>
</feature>
<reference evidence="2" key="1">
    <citation type="journal article" date="2020" name="bioRxiv">
        <title>Comparative genomics of Chlamydomonas.</title>
        <authorList>
            <person name="Craig R.J."/>
            <person name="Hasan A.R."/>
            <person name="Ness R.W."/>
            <person name="Keightley P.D."/>
        </authorList>
    </citation>
    <scope>NUCLEOTIDE SEQUENCE</scope>
    <source>
        <strain evidence="2">CCAP 11/173</strain>
    </source>
</reference>
<feature type="region of interest" description="Disordered" evidence="1">
    <location>
        <begin position="423"/>
        <end position="446"/>
    </location>
</feature>
<dbReference type="Proteomes" id="UP000613740">
    <property type="component" value="Unassembled WGS sequence"/>
</dbReference>
<gene>
    <name evidence="2" type="ORF">HYH02_008137</name>
</gene>
<accession>A0A835WGB9</accession>
<evidence type="ECO:0000313" key="3">
    <source>
        <dbReference type="Proteomes" id="UP000613740"/>
    </source>
</evidence>
<sequence>MAMDEASSGLGALSPELIQKIASLMDLSDVALNLRPVNTYFAGALSAYRAARLRAQPQPRHCSMGRRGVFPPRILLPVVACQPWPGAAFMAHWRRAEPWRALNRRQRLHVLSLAASSLHAPSLDAALAHAGVAIGVETLASAAAVGDLAACRKLFRSVWYRRDLRNDAGLASAAAARNGHLRVCRWLLAAAGRRGDARLLCDLVLLACHGGHEGFAQALLTRAVQREDAKWDDLAVAAAEGGRPRLLERLAGPVGGVWSAALALGGVAYGCPLEVLQAYYPRWGGEGAALAWQRQHLLLRAAASPTSDWAAKCGWLLGQWEAGAGAGAGWPGAAERGLQPAELLDVRGIPEVVPAHRVKLIRHLMTAPDCVSRLRYLHTAAGFALPPEVAEEAAAAGDVAAVAFCLDQIESAQAQAQQRQQQQQLQLQRRGDEDEQVEGPERQGGTAGLAQVAERVAVAAAYAGQVPVLRLLAARGFLRLPHWHLMEVLGVRSSGRYHRDEHDWRRRLPVVQHMLLEQGGRALSDVVGRSGWGWRSLFMTAATYGVDDTAVLRLIYQQNKTSIRLEALARGGSEAQLDWAAAELAAAGQPLQPLAAHELVTVLRDGNLLAADWLLRRDLGPPRSELWRLVWRLLVAGEHGGLPLASIAWLAARAGSAAVSGVRCVAVVCWALAAWQAWSGLHDKAMRRLTRAVTYAVLGVAAALTLWRLGLATWPAAECAFGGRVLRESLQIAEQPWPGSDFVAHWGRPEPWRALNRRDRHRLLCLAASSLHAPSLDAALAHCGTAVAAGPLASAAAVGDLAALQRLVEQEGCEWLSGRQVWPAAACFNQLHVCRWLTTIGSCEDAMALHLMGAAAAASYKGHEELARWAAREEPAARGIKLNPTKLAVAAATGGQVALLEQVAPKVDESPVFSRALGAVAYGCPLEVLQAYYPRWGPERWGGPGPFAAMLGHLGHAQGSASDCLKKKEVLLRALLSPTPDWAAKAEWLLAQWRPLAGWASGNGTPALWEGVSMRPEWRLAISYPDTVQRLQWLGAQGLGPLPCEAAEAAAAAGELCALRFCLELELELTQPAVAAQQQQQEQEQGQEQQQQQQQEQGQGQEQGQEAPQGQVAPQGQDPRPRQDDDWETPASTPLGRVADAAAAAQQVAVLRMLREERGLVLSMRHALRSLGHGDTSTLWGGWGAGVKRCGAGPVVRYLVTEDGVLEQPDWDVLFKMVAKECAELPLLRFLHEQRGAAVDLAAVAQGGGAEACEWAAAELAATGRLQPLSVPELFGVVLGCNLSTLDWLLGHGLIPVPNNRLNLSHLFVALVGPVGAGYTALHALPALRWLVERGGLVWTPACIVALSECGENFEGALSWGVLPCHRRWLQEMRAAADAALGAGPGAGAGAEAGALAPV</sequence>
<dbReference type="EMBL" id="JAEHOD010000024">
    <property type="protein sequence ID" value="KAG2446983.1"/>
    <property type="molecule type" value="Genomic_DNA"/>
</dbReference>
<proteinExistence type="predicted"/>
<dbReference type="GO" id="GO:0046513">
    <property type="term" value="P:ceramide biosynthetic process"/>
    <property type="evidence" value="ECO:0007669"/>
    <property type="project" value="TreeGrafter"/>
</dbReference>
<dbReference type="GO" id="GO:0004620">
    <property type="term" value="F:phospholipase activity"/>
    <property type="evidence" value="ECO:0007669"/>
    <property type="project" value="TreeGrafter"/>
</dbReference>
<feature type="compositionally biased region" description="Low complexity" evidence="1">
    <location>
        <begin position="1080"/>
        <end position="1118"/>
    </location>
</feature>
<organism evidence="2 3">
    <name type="scientific">Chlamydomonas schloesseri</name>
    <dbReference type="NCBI Taxonomy" id="2026947"/>
    <lineage>
        <taxon>Eukaryota</taxon>
        <taxon>Viridiplantae</taxon>
        <taxon>Chlorophyta</taxon>
        <taxon>core chlorophytes</taxon>
        <taxon>Chlorophyceae</taxon>
        <taxon>CS clade</taxon>
        <taxon>Chlamydomonadales</taxon>
        <taxon>Chlamydomonadaceae</taxon>
        <taxon>Chlamydomonas</taxon>
    </lineage>
</organism>